<dbReference type="Pfam" id="PF19030">
    <property type="entry name" value="TSP1_ADAMTS"/>
    <property type="match status" value="4"/>
</dbReference>
<dbReference type="SMART" id="SM00209">
    <property type="entry name" value="TSP1"/>
    <property type="match status" value="7"/>
</dbReference>
<dbReference type="InterPro" id="IPR000884">
    <property type="entry name" value="TSP1_rpt"/>
</dbReference>
<comment type="subcellular location">
    <subcellularLocation>
        <location evidence="1">Secreted</location>
    </subcellularLocation>
</comment>
<dbReference type="GO" id="GO:0031012">
    <property type="term" value="C:extracellular matrix"/>
    <property type="evidence" value="ECO:0007669"/>
    <property type="project" value="TreeGrafter"/>
</dbReference>
<dbReference type="InterPro" id="IPR013273">
    <property type="entry name" value="ADAMTS/ADAMTS-like"/>
</dbReference>
<name>A0A4Z2BFY0_9TELE</name>
<accession>A0A4Z2BFY0</accession>
<feature type="signal peptide" evidence="8">
    <location>
        <begin position="1"/>
        <end position="23"/>
    </location>
</feature>
<keyword evidence="2" id="KW-0964">Secreted</keyword>
<dbReference type="FunFam" id="2.20.100.10:FF:000005">
    <property type="entry name" value="ADAM metallopeptidase with thrombospondin type 1 motif 9"/>
    <property type="match status" value="1"/>
</dbReference>
<protein>
    <recommendedName>
        <fullName evidence="9">PLAC domain-containing protein</fullName>
    </recommendedName>
</protein>
<gene>
    <name evidence="10" type="ORF">fugu_004304</name>
</gene>
<evidence type="ECO:0000313" key="11">
    <source>
        <dbReference type="Proteomes" id="UP000516260"/>
    </source>
</evidence>
<feature type="region of interest" description="Disordered" evidence="7">
    <location>
        <begin position="412"/>
        <end position="437"/>
    </location>
</feature>
<dbReference type="EMBL" id="SWLE01000017">
    <property type="protein sequence ID" value="TNM90070.1"/>
    <property type="molecule type" value="Genomic_DNA"/>
</dbReference>
<dbReference type="InterPro" id="IPR045371">
    <property type="entry name" value="ADAMTS_CR_3"/>
</dbReference>
<feature type="disulfide bond" evidence="6">
    <location>
        <begin position="77"/>
        <end position="93"/>
    </location>
</feature>
<sequence length="946" mass="104627">MRSWELFGESCVVLLGFLTLVVSLGNLSTRGPQEDGVASNSLEEELEVTTYWWGEWAKWTACTRTCGGGVMTQERHCLKQRKKVVAGKDNMTCTGTAKKYHLCNSKECPATGRSFREEQCWSFNSQLYNGRSYQWKSLYPDDYVHISSNPCDLHCTTTDGQRQLMVKARDGTSCKYSSYRGVCVDGKCEPIGCDGVLFSSNTLDKCGVCQGDGSSCSRVAGNFRRVAMTLGYSFITQIPEGAWDIQIIERKKSTDVLAVTDQAGNFFFNGAYKLDSPQNFHAAGTVFKYRRPMDVYETGIEYIVAKGPIDQAINILVWNQNGRAPYITFEYTVLRDSLPPVPPPPVYTGADTSAGEVSVEVVGLLAPNSSIYVQAAPEGHLDSGGGEVQKGQETNEVYEESAAIDCDRDAAAAPKYSESNSSHTGSTAKPVPVGGSLDMRPDAPNLIWRVLLGDRIGPDELLINISTNQLLTEGDSFFSAEVGPAETGPSSMEIDGPLGVNETLEFTLGRKRNDSGDGPYQNKTVQSGGRPSSRSNRTRGNQRLNQKNLKLSAADMYRWKLSSQEPCSMTCSIGISKSFVTCIRYDGVEVHDMYCDALTRPEPVHDFCIGRECQPRWEASSWSECSRTCGEGFQFRQVRCWKMLSPGLDSSVYSELCTLADLERPIERRPCKSPACGPQWEVAEWTECPAKCGRKAQVTRDVRCSDETRPCDPMAKPPNIKNCTGPPCERHWTMSEWGPCSGSCGQGKMMRHVYCKTPEGRVVPDNQCAVENKPLAIHPCGGRDCAPNWLSQEWERCNTTCGRGVKRRVVLCVGISGGKFQMFDEEACGGSLTKPEGETTCFERPCFKWYTTPWSECTKTCGVGVRMRDVKCYQGRELVRGCDPLTKPVSKQTCTLQPCPTEPPDESCQDRPSTNCLLALKVNLCSHWYYSKACCHSCRVVRPPTS</sequence>
<evidence type="ECO:0000256" key="1">
    <source>
        <dbReference type="ARBA" id="ARBA00004613"/>
    </source>
</evidence>
<keyword evidence="3 8" id="KW-0732">Signal</keyword>
<keyword evidence="11" id="KW-1185">Reference proteome</keyword>
<dbReference type="GO" id="GO:0004222">
    <property type="term" value="F:metalloendopeptidase activity"/>
    <property type="evidence" value="ECO:0007669"/>
    <property type="project" value="TreeGrafter"/>
</dbReference>
<evidence type="ECO:0000259" key="9">
    <source>
        <dbReference type="PROSITE" id="PS50900"/>
    </source>
</evidence>
<evidence type="ECO:0000256" key="8">
    <source>
        <dbReference type="SAM" id="SignalP"/>
    </source>
</evidence>
<evidence type="ECO:0000256" key="6">
    <source>
        <dbReference type="PIRSR" id="PIRSR613273-3"/>
    </source>
</evidence>
<dbReference type="GO" id="GO:0006508">
    <property type="term" value="P:proteolysis"/>
    <property type="evidence" value="ECO:0007669"/>
    <property type="project" value="TreeGrafter"/>
</dbReference>
<dbReference type="InterPro" id="IPR010294">
    <property type="entry name" value="ADAMTS_spacer1"/>
</dbReference>
<evidence type="ECO:0000256" key="2">
    <source>
        <dbReference type="ARBA" id="ARBA00022525"/>
    </source>
</evidence>
<dbReference type="InterPro" id="IPR010909">
    <property type="entry name" value="PLAC"/>
</dbReference>
<dbReference type="GO" id="GO:0030198">
    <property type="term" value="P:extracellular matrix organization"/>
    <property type="evidence" value="ECO:0007669"/>
    <property type="project" value="InterPro"/>
</dbReference>
<dbReference type="AlphaFoldDB" id="A0A4Z2BFY0"/>
<feature type="domain" description="PLAC" evidence="9">
    <location>
        <begin position="904"/>
        <end position="942"/>
    </location>
</feature>
<reference evidence="10 11" key="1">
    <citation type="submission" date="2019-04" db="EMBL/GenBank/DDBJ databases">
        <title>The sequence and de novo assembly of Takifugu bimaculatus genome using PacBio and Hi-C technologies.</title>
        <authorList>
            <person name="Xu P."/>
            <person name="Liu B."/>
            <person name="Zhou Z."/>
        </authorList>
    </citation>
    <scope>NUCLEOTIDE SEQUENCE [LARGE SCALE GENOMIC DNA]</scope>
    <source>
        <strain evidence="10">TB-2018</strain>
        <tissue evidence="10">Muscle</tissue>
    </source>
</reference>
<dbReference type="Pfam" id="PF00090">
    <property type="entry name" value="TSP_1"/>
    <property type="match status" value="1"/>
</dbReference>
<feature type="compositionally biased region" description="Polar residues" evidence="7">
    <location>
        <begin position="417"/>
        <end position="427"/>
    </location>
</feature>
<dbReference type="Proteomes" id="UP000516260">
    <property type="component" value="Chromosome 4"/>
</dbReference>
<keyword evidence="5 6" id="KW-1015">Disulfide bond</keyword>
<dbReference type="GO" id="GO:0005576">
    <property type="term" value="C:extracellular region"/>
    <property type="evidence" value="ECO:0007669"/>
    <property type="project" value="UniProtKB-SubCell"/>
</dbReference>
<proteinExistence type="predicted"/>
<evidence type="ECO:0000256" key="3">
    <source>
        <dbReference type="ARBA" id="ARBA00022729"/>
    </source>
</evidence>
<dbReference type="Pfam" id="PF05986">
    <property type="entry name" value="ADAMTS_spacer1"/>
    <property type="match status" value="1"/>
</dbReference>
<dbReference type="PROSITE" id="PS50900">
    <property type="entry name" value="PLAC"/>
    <property type="match status" value="1"/>
</dbReference>
<dbReference type="InterPro" id="IPR050439">
    <property type="entry name" value="ADAMTS_ADAMTS-like"/>
</dbReference>
<dbReference type="Gene3D" id="2.20.100.10">
    <property type="entry name" value="Thrombospondin type-1 (TSP1) repeat"/>
    <property type="match status" value="5"/>
</dbReference>
<evidence type="ECO:0000256" key="5">
    <source>
        <dbReference type="ARBA" id="ARBA00023157"/>
    </source>
</evidence>
<dbReference type="Pfam" id="PF08686">
    <property type="entry name" value="PLAC"/>
    <property type="match status" value="1"/>
</dbReference>
<keyword evidence="4" id="KW-0677">Repeat</keyword>
<dbReference type="FunFam" id="2.60.120.830:FF:000001">
    <property type="entry name" value="A disintegrin and metalloproteinase with thrombospondin motifs 1"/>
    <property type="match status" value="1"/>
</dbReference>
<feature type="disulfide bond" evidence="6">
    <location>
        <begin position="66"/>
        <end position="108"/>
    </location>
</feature>
<dbReference type="PANTHER" id="PTHR13723">
    <property type="entry name" value="ADAMTS A DISINTEGRIN AND METALLOPROTEASE WITH THROMBOSPONDIN MOTIFS PROTEASE"/>
    <property type="match status" value="1"/>
</dbReference>
<dbReference type="PROSITE" id="PS50092">
    <property type="entry name" value="TSP1"/>
    <property type="match status" value="4"/>
</dbReference>
<dbReference type="Pfam" id="PF19236">
    <property type="entry name" value="ADAMTS_CR_3"/>
    <property type="match status" value="1"/>
</dbReference>
<feature type="chain" id="PRO_5021226560" description="PLAC domain-containing protein" evidence="8">
    <location>
        <begin position="24"/>
        <end position="946"/>
    </location>
</feature>
<dbReference type="SUPFAM" id="SSF82895">
    <property type="entry name" value="TSP-1 type 1 repeat"/>
    <property type="match status" value="6"/>
</dbReference>
<comment type="caution">
    <text evidence="10">The sequence shown here is derived from an EMBL/GenBank/DDBJ whole genome shotgun (WGS) entry which is preliminary data.</text>
</comment>
<evidence type="ECO:0000313" key="10">
    <source>
        <dbReference type="EMBL" id="TNM90070.1"/>
    </source>
</evidence>
<dbReference type="InterPro" id="IPR036383">
    <property type="entry name" value="TSP1_rpt_sf"/>
</dbReference>
<organism evidence="10 11">
    <name type="scientific">Takifugu bimaculatus</name>
    <dbReference type="NCBI Taxonomy" id="433685"/>
    <lineage>
        <taxon>Eukaryota</taxon>
        <taxon>Metazoa</taxon>
        <taxon>Chordata</taxon>
        <taxon>Craniata</taxon>
        <taxon>Vertebrata</taxon>
        <taxon>Euteleostomi</taxon>
        <taxon>Actinopterygii</taxon>
        <taxon>Neopterygii</taxon>
        <taxon>Teleostei</taxon>
        <taxon>Neoteleostei</taxon>
        <taxon>Acanthomorphata</taxon>
        <taxon>Eupercaria</taxon>
        <taxon>Tetraodontiformes</taxon>
        <taxon>Tetradontoidea</taxon>
        <taxon>Tetraodontidae</taxon>
        <taxon>Takifugu</taxon>
    </lineage>
</organism>
<feature type="region of interest" description="Disordered" evidence="7">
    <location>
        <begin position="378"/>
        <end position="397"/>
    </location>
</feature>
<feature type="region of interest" description="Disordered" evidence="7">
    <location>
        <begin position="509"/>
        <end position="545"/>
    </location>
</feature>
<dbReference type="PRINTS" id="PR01857">
    <property type="entry name" value="ADAMTSFAMILY"/>
</dbReference>
<evidence type="ECO:0000256" key="7">
    <source>
        <dbReference type="SAM" id="MobiDB-lite"/>
    </source>
</evidence>
<dbReference type="PANTHER" id="PTHR13723:SF147">
    <property type="entry name" value="ADAMTS-LIKE PROTEIN 2"/>
    <property type="match status" value="1"/>
</dbReference>
<evidence type="ECO:0000256" key="4">
    <source>
        <dbReference type="ARBA" id="ARBA00022737"/>
    </source>
</evidence>
<feature type="disulfide bond" evidence="6">
    <location>
        <begin position="62"/>
        <end position="103"/>
    </location>
</feature>
<feature type="compositionally biased region" description="Polar residues" evidence="7">
    <location>
        <begin position="521"/>
        <end position="545"/>
    </location>
</feature>
<dbReference type="Gene3D" id="2.60.120.830">
    <property type="match status" value="1"/>
</dbReference>